<feature type="domain" description="Disease resistance R13L4/SHOC-2-like LRR" evidence="4">
    <location>
        <begin position="166"/>
        <end position="239"/>
    </location>
</feature>
<keyword evidence="1" id="KW-0433">Leucine-rich repeat</keyword>
<feature type="compositionally biased region" description="Polar residues" evidence="3">
    <location>
        <begin position="25"/>
        <end position="37"/>
    </location>
</feature>
<evidence type="ECO:0000256" key="1">
    <source>
        <dbReference type="ARBA" id="ARBA00022614"/>
    </source>
</evidence>
<keyword evidence="2" id="KW-0677">Repeat</keyword>
<dbReference type="InterPro" id="IPR050216">
    <property type="entry name" value="LRR_domain-containing"/>
</dbReference>
<dbReference type="GeneTree" id="ENSGT00940000166939"/>
<evidence type="ECO:0000256" key="2">
    <source>
        <dbReference type="ARBA" id="ARBA00022737"/>
    </source>
</evidence>
<evidence type="ECO:0000256" key="3">
    <source>
        <dbReference type="SAM" id="MobiDB-lite"/>
    </source>
</evidence>
<dbReference type="Proteomes" id="UP000694388">
    <property type="component" value="Unplaced"/>
</dbReference>
<dbReference type="InterPro" id="IPR003591">
    <property type="entry name" value="Leu-rich_rpt_typical-subtyp"/>
</dbReference>
<accession>A0A8C4QHQ8</accession>
<dbReference type="InterPro" id="IPR032675">
    <property type="entry name" value="LRR_dom_sf"/>
</dbReference>
<dbReference type="GO" id="GO:0005737">
    <property type="term" value="C:cytoplasm"/>
    <property type="evidence" value="ECO:0007669"/>
    <property type="project" value="TreeGrafter"/>
</dbReference>
<evidence type="ECO:0000259" key="4">
    <source>
        <dbReference type="Pfam" id="PF23598"/>
    </source>
</evidence>
<proteinExistence type="predicted"/>
<dbReference type="Gene3D" id="3.80.10.10">
    <property type="entry name" value="Ribonuclease Inhibitor"/>
    <property type="match status" value="3"/>
</dbReference>
<organism evidence="5 6">
    <name type="scientific">Eptatretus burgeri</name>
    <name type="common">Inshore hagfish</name>
    <dbReference type="NCBI Taxonomy" id="7764"/>
    <lineage>
        <taxon>Eukaryota</taxon>
        <taxon>Metazoa</taxon>
        <taxon>Chordata</taxon>
        <taxon>Craniata</taxon>
        <taxon>Vertebrata</taxon>
        <taxon>Cyclostomata</taxon>
        <taxon>Myxini</taxon>
        <taxon>Myxiniformes</taxon>
        <taxon>Myxinidae</taxon>
        <taxon>Eptatretinae</taxon>
        <taxon>Eptatretus</taxon>
    </lineage>
</organism>
<evidence type="ECO:0000313" key="6">
    <source>
        <dbReference type="Proteomes" id="UP000694388"/>
    </source>
</evidence>
<evidence type="ECO:0000313" key="5">
    <source>
        <dbReference type="Ensembl" id="ENSEBUP00000015662.1"/>
    </source>
</evidence>
<protein>
    <recommendedName>
        <fullName evidence="4">Disease resistance R13L4/SHOC-2-like LRR domain-containing protein</fullName>
    </recommendedName>
</protein>
<name>A0A8C4QHQ8_EPTBU</name>
<sequence>MSTASSSLKKEAKKESGAGTGVAFTLQNTIKRPNSQMTRKKPSNMEVMKELAKCKEQNSTRLDLAKRSITALPPSIKELTQLTELYLYGNKLPTLPDEIGCLVNLVTLALNENTLTGLPDTLSCLHNLRMLDLRHNKLRMIPPVVYSLVSLTVLYLRFNRITQVEKELGNLCKLTMLSIRENKIKHLPGEIGHLRSLLTLDVAHNQLEHLPEEIGNCTQITNLDLQHNELLDLPESIGKPCRSGHGVGEDDHLSLLSSELKRLNIGIAALSEVRRPDSDEIMVEVTNCILFFFLWQKLVLTNNQLNSLPRGIGHLSNLTHLMVGENQLNHVPEEIGTLENLEELYLNDNPTLHSLPFELALCCKLQIMSIENCPLSQLPPPIVNSGPSFIIQYLKMQGPYRAMV</sequence>
<reference evidence="5" key="1">
    <citation type="submission" date="2025-08" db="UniProtKB">
        <authorList>
            <consortium name="Ensembl"/>
        </authorList>
    </citation>
    <scope>IDENTIFICATION</scope>
</reference>
<dbReference type="SMART" id="SM00365">
    <property type="entry name" value="LRR_SD22"/>
    <property type="match status" value="6"/>
</dbReference>
<feature type="region of interest" description="Disordered" evidence="3">
    <location>
        <begin position="1"/>
        <end position="44"/>
    </location>
</feature>
<dbReference type="InterPro" id="IPR055414">
    <property type="entry name" value="LRR_R13L4/SHOC2-like"/>
</dbReference>
<dbReference type="AlphaFoldDB" id="A0A8C4QHQ8"/>
<dbReference type="SMART" id="SM00364">
    <property type="entry name" value="LRR_BAC"/>
    <property type="match status" value="5"/>
</dbReference>
<reference evidence="5" key="2">
    <citation type="submission" date="2025-09" db="UniProtKB">
        <authorList>
            <consortium name="Ensembl"/>
        </authorList>
    </citation>
    <scope>IDENTIFICATION</scope>
</reference>
<dbReference type="SUPFAM" id="SSF52047">
    <property type="entry name" value="RNI-like"/>
    <property type="match status" value="1"/>
</dbReference>
<dbReference type="Pfam" id="PF13855">
    <property type="entry name" value="LRR_8"/>
    <property type="match status" value="2"/>
</dbReference>
<dbReference type="Ensembl" id="ENSEBUT00000016239.1">
    <property type="protein sequence ID" value="ENSEBUP00000015662.1"/>
    <property type="gene ID" value="ENSEBUG00000009853.1"/>
</dbReference>
<dbReference type="FunFam" id="3.80.10.10:FF:000031">
    <property type="entry name" value="leucine-rich repeat protein SHOC-2"/>
    <property type="match status" value="1"/>
</dbReference>
<dbReference type="PANTHER" id="PTHR48051:SF1">
    <property type="entry name" value="RAS SUPPRESSOR PROTEIN 1"/>
    <property type="match status" value="1"/>
</dbReference>
<dbReference type="OMA" id="FDINLCS"/>
<keyword evidence="6" id="KW-1185">Reference proteome</keyword>
<dbReference type="SMART" id="SM00369">
    <property type="entry name" value="LRR_TYP"/>
    <property type="match status" value="9"/>
</dbReference>
<dbReference type="PROSITE" id="PS51450">
    <property type="entry name" value="LRR"/>
    <property type="match status" value="3"/>
</dbReference>
<dbReference type="Pfam" id="PF23598">
    <property type="entry name" value="LRR_14"/>
    <property type="match status" value="1"/>
</dbReference>
<dbReference type="InterPro" id="IPR001611">
    <property type="entry name" value="Leu-rich_rpt"/>
</dbReference>
<dbReference type="PANTHER" id="PTHR48051">
    <property type="match status" value="1"/>
</dbReference>